<keyword evidence="5" id="KW-0433">Leucine-rich repeat</keyword>
<dbReference type="Pfam" id="PF12661">
    <property type="entry name" value="hEGF"/>
    <property type="match status" value="1"/>
</dbReference>
<keyword evidence="4 11" id="KW-0245">EGF-like domain</keyword>
<feature type="domain" description="EGF-like" evidence="12">
    <location>
        <begin position="762"/>
        <end position="797"/>
    </location>
</feature>
<evidence type="ECO:0000256" key="2">
    <source>
        <dbReference type="ARBA" id="ARBA00022473"/>
    </source>
</evidence>
<dbReference type="SMART" id="SM00181">
    <property type="entry name" value="EGF"/>
    <property type="match status" value="5"/>
</dbReference>
<keyword evidence="6" id="KW-0732">Signal</keyword>
<dbReference type="GO" id="GO:0005576">
    <property type="term" value="C:extracellular region"/>
    <property type="evidence" value="ECO:0007669"/>
    <property type="project" value="UniProtKB-SubCell"/>
</dbReference>
<dbReference type="SMART" id="SM00013">
    <property type="entry name" value="LRRNT"/>
    <property type="match status" value="3"/>
</dbReference>
<dbReference type="SMART" id="SM00179">
    <property type="entry name" value="EGF_CA"/>
    <property type="match status" value="5"/>
</dbReference>
<dbReference type="SUPFAM" id="SSF52058">
    <property type="entry name" value="L domain-like"/>
    <property type="match status" value="2"/>
</dbReference>
<accession>A0A0R3UDW6</accession>
<keyword evidence="10" id="KW-0325">Glycoprotein</keyword>
<dbReference type="InterPro" id="IPR050541">
    <property type="entry name" value="LRR_TM_domain-containing"/>
</dbReference>
<feature type="disulfide bond" evidence="11">
    <location>
        <begin position="672"/>
        <end position="681"/>
    </location>
</feature>
<feature type="disulfide bond" evidence="11">
    <location>
        <begin position="653"/>
        <end position="670"/>
    </location>
</feature>
<evidence type="ECO:0000256" key="10">
    <source>
        <dbReference type="ARBA" id="ARBA00023180"/>
    </source>
</evidence>
<dbReference type="PANTHER" id="PTHR24369">
    <property type="entry name" value="ANTIGEN BSP, PUTATIVE-RELATED"/>
    <property type="match status" value="1"/>
</dbReference>
<dbReference type="STRING" id="53468.A0A0R3UDW6"/>
<dbReference type="CDD" id="cd00054">
    <property type="entry name" value="EGF_CA"/>
    <property type="match status" value="5"/>
</dbReference>
<comment type="subcellular location">
    <subcellularLocation>
        <location evidence="1">Secreted</location>
    </subcellularLocation>
</comment>
<keyword evidence="8" id="KW-0524">Neurogenesis</keyword>
<comment type="caution">
    <text evidence="11">Lacks conserved residue(s) required for the propagation of feature annotation.</text>
</comment>
<protein>
    <recommendedName>
        <fullName evidence="12">EGF-like domain-containing protein</fullName>
    </recommendedName>
</protein>
<evidence type="ECO:0000256" key="9">
    <source>
        <dbReference type="ARBA" id="ARBA00023157"/>
    </source>
</evidence>
<evidence type="ECO:0000256" key="11">
    <source>
        <dbReference type="PROSITE-ProRule" id="PRU00076"/>
    </source>
</evidence>
<organism evidence="13 14">
    <name type="scientific">Mesocestoides corti</name>
    <name type="common">Flatworm</name>
    <dbReference type="NCBI Taxonomy" id="53468"/>
    <lineage>
        <taxon>Eukaryota</taxon>
        <taxon>Metazoa</taxon>
        <taxon>Spiralia</taxon>
        <taxon>Lophotrochozoa</taxon>
        <taxon>Platyhelminthes</taxon>
        <taxon>Cestoda</taxon>
        <taxon>Eucestoda</taxon>
        <taxon>Cyclophyllidea</taxon>
        <taxon>Mesocestoididae</taxon>
        <taxon>Mesocestoides</taxon>
    </lineage>
</organism>
<dbReference type="AlphaFoldDB" id="A0A0R3UDW6"/>
<dbReference type="InterPro" id="IPR013032">
    <property type="entry name" value="EGF-like_CS"/>
</dbReference>
<evidence type="ECO:0000256" key="6">
    <source>
        <dbReference type="ARBA" id="ARBA00022729"/>
    </source>
</evidence>
<dbReference type="Pfam" id="PF13855">
    <property type="entry name" value="LRR_8"/>
    <property type="match status" value="2"/>
</dbReference>
<dbReference type="InterPro" id="IPR000483">
    <property type="entry name" value="Cys-rich_flank_reg_C"/>
</dbReference>
<feature type="disulfide bond" evidence="11">
    <location>
        <begin position="750"/>
        <end position="759"/>
    </location>
</feature>
<keyword evidence="3" id="KW-0964">Secreted</keyword>
<dbReference type="PANTHER" id="PTHR24369:SF210">
    <property type="entry name" value="CHAOPTIN-RELATED"/>
    <property type="match status" value="1"/>
</dbReference>
<dbReference type="SUPFAM" id="SSF57184">
    <property type="entry name" value="Growth factor receptor domain"/>
    <property type="match status" value="1"/>
</dbReference>
<feature type="domain" description="EGF-like" evidence="12">
    <location>
        <begin position="722"/>
        <end position="760"/>
    </location>
</feature>
<dbReference type="InterPro" id="IPR003591">
    <property type="entry name" value="Leu-rich_rpt_typical-subtyp"/>
</dbReference>
<dbReference type="PROSITE" id="PS01186">
    <property type="entry name" value="EGF_2"/>
    <property type="match status" value="4"/>
</dbReference>
<evidence type="ECO:0000259" key="12">
    <source>
        <dbReference type="PROSITE" id="PS50026"/>
    </source>
</evidence>
<feature type="disulfide bond" evidence="11">
    <location>
        <begin position="710"/>
        <end position="719"/>
    </location>
</feature>
<feature type="domain" description="EGF-like" evidence="12">
    <location>
        <begin position="644"/>
        <end position="682"/>
    </location>
</feature>
<dbReference type="SMART" id="SM00082">
    <property type="entry name" value="LRRCT"/>
    <property type="match status" value="3"/>
</dbReference>
<dbReference type="Gene3D" id="3.80.10.10">
    <property type="entry name" value="Ribonuclease Inhibitor"/>
    <property type="match status" value="4"/>
</dbReference>
<evidence type="ECO:0000256" key="4">
    <source>
        <dbReference type="ARBA" id="ARBA00022536"/>
    </source>
</evidence>
<dbReference type="PROSITE" id="PS01187">
    <property type="entry name" value="EGF_CA"/>
    <property type="match status" value="2"/>
</dbReference>
<dbReference type="InterPro" id="IPR001881">
    <property type="entry name" value="EGF-like_Ca-bd_dom"/>
</dbReference>
<dbReference type="GO" id="GO:0005886">
    <property type="term" value="C:plasma membrane"/>
    <property type="evidence" value="ECO:0007669"/>
    <property type="project" value="TreeGrafter"/>
</dbReference>
<evidence type="ECO:0000256" key="1">
    <source>
        <dbReference type="ARBA" id="ARBA00004613"/>
    </source>
</evidence>
<feature type="disulfide bond" evidence="11">
    <location>
        <begin position="632"/>
        <end position="641"/>
    </location>
</feature>
<dbReference type="FunFam" id="2.10.25.10:FF:000063">
    <property type="entry name" value="Slit guidance ligand 2"/>
    <property type="match status" value="1"/>
</dbReference>
<evidence type="ECO:0000256" key="7">
    <source>
        <dbReference type="ARBA" id="ARBA00022737"/>
    </source>
</evidence>
<dbReference type="Gene3D" id="2.10.25.10">
    <property type="entry name" value="Laminin"/>
    <property type="match status" value="5"/>
</dbReference>
<keyword evidence="9 11" id="KW-1015">Disulfide bond</keyword>
<dbReference type="GO" id="GO:0007399">
    <property type="term" value="P:nervous system development"/>
    <property type="evidence" value="ECO:0007669"/>
    <property type="project" value="UniProtKB-KW"/>
</dbReference>
<dbReference type="SMART" id="SM00369">
    <property type="entry name" value="LRR_TYP"/>
    <property type="match status" value="7"/>
</dbReference>
<dbReference type="InterPro" id="IPR032675">
    <property type="entry name" value="LRR_dom_sf"/>
</dbReference>
<keyword evidence="7" id="KW-0677">Repeat</keyword>
<evidence type="ECO:0000256" key="5">
    <source>
        <dbReference type="ARBA" id="ARBA00022614"/>
    </source>
</evidence>
<dbReference type="Pfam" id="PF01462">
    <property type="entry name" value="LRRNT"/>
    <property type="match status" value="1"/>
</dbReference>
<dbReference type="OrthoDB" id="283575at2759"/>
<dbReference type="Proteomes" id="UP000267029">
    <property type="component" value="Unassembled WGS sequence"/>
</dbReference>
<evidence type="ECO:0000256" key="8">
    <source>
        <dbReference type="ARBA" id="ARBA00022902"/>
    </source>
</evidence>
<reference evidence="13 14" key="1">
    <citation type="submission" date="2018-10" db="EMBL/GenBank/DDBJ databases">
        <authorList>
            <consortium name="Pathogen Informatics"/>
        </authorList>
    </citation>
    <scope>NUCLEOTIDE SEQUENCE [LARGE SCALE GENOMIC DNA]</scope>
</reference>
<dbReference type="InterPro" id="IPR000742">
    <property type="entry name" value="EGF"/>
</dbReference>
<dbReference type="PROSITE" id="PS50026">
    <property type="entry name" value="EGF_3"/>
    <property type="match status" value="5"/>
</dbReference>
<dbReference type="SMART" id="SM00365">
    <property type="entry name" value="LRR_SD22"/>
    <property type="match status" value="6"/>
</dbReference>
<evidence type="ECO:0000256" key="3">
    <source>
        <dbReference type="ARBA" id="ARBA00022525"/>
    </source>
</evidence>
<dbReference type="GO" id="GO:0005509">
    <property type="term" value="F:calcium ion binding"/>
    <property type="evidence" value="ECO:0007669"/>
    <property type="project" value="InterPro"/>
</dbReference>
<keyword evidence="2" id="KW-0217">Developmental protein</keyword>
<proteinExistence type="predicted"/>
<evidence type="ECO:0000313" key="13">
    <source>
        <dbReference type="EMBL" id="VDD79123.1"/>
    </source>
</evidence>
<sequence>MRIFVESYRQTVFTSAGIICDKMSAAFPGAAAAEVLGLLHCPQNTLPPAPPVCKKVISANAVSSCQSVCKCDASGFVSCVGKNLYTVPSDLPENIISLNIADNRLTSLPKKAFSKYSSLRKLHLSDNLIDNIEEDAFANLKQLRYLYLGNNLLTCDCSLAWLPGYLKQTEAGENHWATCNSPAELKGQYLQNLNLQICPPSSNKRQCKGVASQHHHSLPQRDLDVARGCPKACACVQIPNRVHRSADDVITFTAIRPSITEILEPSLKITCSNAGLTRFPVDIPENTKELYLDHNSIQDLNQRNFLYLQKLEVLSFDENPLRCSEEMSWLPGWMHRNEALVMQSSSVPKCAGPAHLQGSPIASLIASDFRCSHQNSTNSSCEKGCFPSKVTATTAHCPDACTCKGQRVDCSGKGLSEVPKDLPVNTKDLFLEHNNIRRIDPERLYHLKHLETLLLSHNAILELHSGTFKHLHNLKSLLLSSNGLRCIHPDAFVGLKKLRVLILQNNAISTLANSTFRDLGRINNLALGQNPLHCDCNLRWLNDFFKLKYLDNGVSLCASPHKLKLKSIFHLSPSNFTCTEKRGFRDTEKALKQINQDEDSEIVAKCNPCAHNPCQNNGKCEPISGVEFKCKCEAPFYGERCEQEMDACFGKPCKNGGTCKLTNDRGHYRCECLPGFVGFNCEENVNDCAGVLCENGGICVDGVNNYTCECAPGFRGRYCENVFQYCVDENPCKNDGVCVMHNSFGFKCICPEGWGGDDCARNLNDCEYNRCQNGGVCRDHVGGYTCECRLGFTGKCRPLADEKLHRLDVVIKMDQAELFVDGIRNALIQATVPKTNSDKKPRPLLSAAPIYLGGAPRHLLRAAHRAGLIGDDVGVARTRRWDVSMEVFVFPASHYQRMDGVSNGCPRHDIFVGVPADMKESDVKKVNL</sequence>
<dbReference type="SUPFAM" id="SSF57196">
    <property type="entry name" value="EGF/Laminin"/>
    <property type="match status" value="2"/>
</dbReference>
<feature type="domain" description="EGF-like" evidence="12">
    <location>
        <begin position="607"/>
        <end position="642"/>
    </location>
</feature>
<dbReference type="InterPro" id="IPR000152">
    <property type="entry name" value="EGF-type_Asp/Asn_hydroxyl_site"/>
</dbReference>
<feature type="domain" description="EGF-like" evidence="12">
    <location>
        <begin position="684"/>
        <end position="720"/>
    </location>
</feature>
<dbReference type="PROSITE" id="PS00010">
    <property type="entry name" value="ASX_HYDROXYL"/>
    <property type="match status" value="2"/>
</dbReference>
<dbReference type="InterPro" id="IPR018097">
    <property type="entry name" value="EGF_Ca-bd_CS"/>
</dbReference>
<dbReference type="InterPro" id="IPR000372">
    <property type="entry name" value="LRRNT"/>
</dbReference>
<gene>
    <name evidence="13" type="ORF">MCOS_LOCUS5126</name>
</gene>
<dbReference type="PROSITE" id="PS00022">
    <property type="entry name" value="EGF_1"/>
    <property type="match status" value="4"/>
</dbReference>
<dbReference type="Pfam" id="PF00008">
    <property type="entry name" value="EGF"/>
    <property type="match status" value="3"/>
</dbReference>
<dbReference type="InterPro" id="IPR009030">
    <property type="entry name" value="Growth_fac_rcpt_cys_sf"/>
</dbReference>
<dbReference type="FunFam" id="3.80.10.10:FF:000002">
    <property type="entry name" value="Slit guidance ligand 2"/>
    <property type="match status" value="1"/>
</dbReference>
<evidence type="ECO:0000313" key="14">
    <source>
        <dbReference type="Proteomes" id="UP000267029"/>
    </source>
</evidence>
<dbReference type="PROSITE" id="PS51450">
    <property type="entry name" value="LRR"/>
    <property type="match status" value="2"/>
</dbReference>
<dbReference type="InterPro" id="IPR001611">
    <property type="entry name" value="Leu-rich_rpt"/>
</dbReference>
<dbReference type="Pfam" id="PF01463">
    <property type="entry name" value="LRRCT"/>
    <property type="match status" value="3"/>
</dbReference>
<keyword evidence="14" id="KW-1185">Reference proteome</keyword>
<dbReference type="FunFam" id="2.10.25.10:FF:000472">
    <property type="entry name" value="Uncharacterized protein, isoform A"/>
    <property type="match status" value="1"/>
</dbReference>
<dbReference type="EMBL" id="UXSR01005181">
    <property type="protein sequence ID" value="VDD79123.1"/>
    <property type="molecule type" value="Genomic_DNA"/>
</dbReference>
<name>A0A0R3UDW6_MESCO</name>